<feature type="domain" description="Coenzyme Q-binding protein COQ10 START" evidence="2">
    <location>
        <begin position="64"/>
        <end position="180"/>
    </location>
</feature>
<proteinExistence type="inferred from homology"/>
<evidence type="ECO:0000256" key="1">
    <source>
        <dbReference type="ARBA" id="ARBA00008918"/>
    </source>
</evidence>
<dbReference type="AlphaFoldDB" id="A0A9X4ASU5"/>
<keyword evidence="4" id="KW-1185">Reference proteome</keyword>
<dbReference type="InterPro" id="IPR005031">
    <property type="entry name" value="COQ10_START"/>
</dbReference>
<name>A0A9X4ASU5_9BACT</name>
<evidence type="ECO:0000259" key="2">
    <source>
        <dbReference type="Pfam" id="PF03364"/>
    </source>
</evidence>
<dbReference type="Proteomes" id="UP001151081">
    <property type="component" value="Unassembled WGS sequence"/>
</dbReference>
<dbReference type="InterPro" id="IPR023393">
    <property type="entry name" value="START-like_dom_sf"/>
</dbReference>
<reference evidence="3 4" key="1">
    <citation type="submission" date="2021-04" db="EMBL/GenBank/DDBJ databases">
        <title>Genome analysis of Polyangium sp.</title>
        <authorList>
            <person name="Li Y."/>
            <person name="Wang J."/>
        </authorList>
    </citation>
    <scope>NUCLEOTIDE SEQUENCE [LARGE SCALE GENOMIC DNA]</scope>
    <source>
        <strain evidence="3 4">SDU14</strain>
    </source>
</reference>
<organism evidence="3 4">
    <name type="scientific">Polyangium jinanense</name>
    <dbReference type="NCBI Taxonomy" id="2829994"/>
    <lineage>
        <taxon>Bacteria</taxon>
        <taxon>Pseudomonadati</taxon>
        <taxon>Myxococcota</taxon>
        <taxon>Polyangia</taxon>
        <taxon>Polyangiales</taxon>
        <taxon>Polyangiaceae</taxon>
        <taxon>Polyangium</taxon>
    </lineage>
</organism>
<dbReference type="EMBL" id="JAGTJJ010000014">
    <property type="protein sequence ID" value="MDC3983543.1"/>
    <property type="molecule type" value="Genomic_DNA"/>
</dbReference>
<sequence>MQHQVRGGERLRWIGALWLVGVLGVGEARAESARGAAPAAANPTTVAVPIPGSNLVRGRAKVIVAAPIDAVRARVLAFGDYARFMPHYSRSKILGRTKSGDREIYMEVTALHGAVRFWARMAVRKFVATAGGVETYDVSMLEGNVKDFHAVWRLRAIDEAHTELELEVFLLPRLPLPTSLLNTENLKGASQGVHAMRSFVEGKR</sequence>
<dbReference type="RefSeq" id="WP_272423203.1">
    <property type="nucleotide sequence ID" value="NZ_JAGTJJ010000014.1"/>
</dbReference>
<dbReference type="Gene3D" id="3.30.530.20">
    <property type="match status" value="1"/>
</dbReference>
<evidence type="ECO:0000313" key="3">
    <source>
        <dbReference type="EMBL" id="MDC3983543.1"/>
    </source>
</evidence>
<comment type="similarity">
    <text evidence="1">Belongs to the ribosome association toxin RatA family.</text>
</comment>
<accession>A0A9X4ASU5</accession>
<comment type="caution">
    <text evidence="3">The sequence shown here is derived from an EMBL/GenBank/DDBJ whole genome shotgun (WGS) entry which is preliminary data.</text>
</comment>
<dbReference type="SUPFAM" id="SSF55961">
    <property type="entry name" value="Bet v1-like"/>
    <property type="match status" value="1"/>
</dbReference>
<gene>
    <name evidence="3" type="ORF">KEG57_23755</name>
</gene>
<protein>
    <submittedName>
        <fullName evidence="3">SRPBCC family protein</fullName>
    </submittedName>
</protein>
<evidence type="ECO:0000313" key="4">
    <source>
        <dbReference type="Proteomes" id="UP001151081"/>
    </source>
</evidence>
<dbReference type="Pfam" id="PF03364">
    <property type="entry name" value="Polyketide_cyc"/>
    <property type="match status" value="1"/>
</dbReference>